<gene>
    <name evidence="5" type="ORF">FM114_15150</name>
</gene>
<accession>A0A1R4KJQ0</accession>
<reference evidence="5 6" key="1">
    <citation type="submission" date="2017-02" db="EMBL/GenBank/DDBJ databases">
        <authorList>
            <person name="Peterson S.W."/>
        </authorList>
    </citation>
    <scope>NUCLEOTIDE SEQUENCE [LARGE SCALE GENOMIC DNA]</scope>
    <source>
        <strain evidence="5 6">LSP_Lj1</strain>
    </source>
</reference>
<evidence type="ECO:0008006" key="7">
    <source>
        <dbReference type="Google" id="ProtNLM"/>
    </source>
</evidence>
<proteinExistence type="predicted"/>
<keyword evidence="2" id="KW-0812">Transmembrane</keyword>
<dbReference type="STRING" id="1255658.FM114_15150"/>
<sequence length="130" mass="13357">MFNPAKFVARALLGAVFINGGIGQLKAPDKLGSVVEAEAAGYGLELPTAGQDLVTLNGAGMVAAGTAMTLGILPRTSAATLAGMMAPTTVIGHPFWKQEDPGKRAQKLSSFLSNVAIIGGLMMVAMDRKK</sequence>
<dbReference type="InterPro" id="IPR032808">
    <property type="entry name" value="DoxX"/>
</dbReference>
<dbReference type="Pfam" id="PF07681">
    <property type="entry name" value="DoxX"/>
    <property type="match status" value="1"/>
</dbReference>
<dbReference type="AlphaFoldDB" id="A0A1R4KJQ0"/>
<keyword evidence="3" id="KW-1133">Transmembrane helix</keyword>
<evidence type="ECO:0000256" key="2">
    <source>
        <dbReference type="ARBA" id="ARBA00022692"/>
    </source>
</evidence>
<protein>
    <recommendedName>
        <fullName evidence="7">DoxX family protein</fullName>
    </recommendedName>
</protein>
<evidence type="ECO:0000313" key="6">
    <source>
        <dbReference type="Proteomes" id="UP000188342"/>
    </source>
</evidence>
<dbReference type="RefSeq" id="WP_094765979.1">
    <property type="nucleotide sequence ID" value="NZ_FUKQ01000059.1"/>
</dbReference>
<keyword evidence="6" id="KW-1185">Reference proteome</keyword>
<dbReference type="GO" id="GO:0016020">
    <property type="term" value="C:membrane"/>
    <property type="evidence" value="ECO:0007669"/>
    <property type="project" value="UniProtKB-SubCell"/>
</dbReference>
<name>A0A1R4KJQ0_9ACTN</name>
<evidence type="ECO:0000256" key="1">
    <source>
        <dbReference type="ARBA" id="ARBA00004141"/>
    </source>
</evidence>
<organism evidence="5 6">
    <name type="scientific">Luteococcus japonicus LSP_Lj1</name>
    <dbReference type="NCBI Taxonomy" id="1255658"/>
    <lineage>
        <taxon>Bacteria</taxon>
        <taxon>Bacillati</taxon>
        <taxon>Actinomycetota</taxon>
        <taxon>Actinomycetes</taxon>
        <taxon>Propionibacteriales</taxon>
        <taxon>Propionibacteriaceae</taxon>
        <taxon>Luteococcus</taxon>
    </lineage>
</organism>
<comment type="subcellular location">
    <subcellularLocation>
        <location evidence="1">Membrane</location>
        <topology evidence="1">Multi-pass membrane protein</topology>
    </subcellularLocation>
</comment>
<evidence type="ECO:0000313" key="5">
    <source>
        <dbReference type="EMBL" id="SJN44518.1"/>
    </source>
</evidence>
<dbReference type="EMBL" id="FUKQ01000059">
    <property type="protein sequence ID" value="SJN44518.1"/>
    <property type="molecule type" value="Genomic_DNA"/>
</dbReference>
<evidence type="ECO:0000256" key="4">
    <source>
        <dbReference type="ARBA" id="ARBA00023136"/>
    </source>
</evidence>
<dbReference type="Proteomes" id="UP000188342">
    <property type="component" value="Unassembled WGS sequence"/>
</dbReference>
<evidence type="ECO:0000256" key="3">
    <source>
        <dbReference type="ARBA" id="ARBA00022989"/>
    </source>
</evidence>
<keyword evidence="4" id="KW-0472">Membrane</keyword>
<dbReference type="OrthoDB" id="329282at2"/>